<comment type="function">
    <text evidence="6">Required for the assembly of iron-sulfur (Fe/S) clusters in mitochondria. Assisted by the DnaJ-like co-chaperone jac1 and the nucleotide exchange factor mge1, it mediates ATP-dependent Fe-S cluster transfer from the scaffold proteins isu1/isu2 to grx5.</text>
</comment>
<organism evidence="11">
    <name type="scientific">Lichtheimia ramosa</name>
    <dbReference type="NCBI Taxonomy" id="688394"/>
    <lineage>
        <taxon>Eukaryota</taxon>
        <taxon>Fungi</taxon>
        <taxon>Fungi incertae sedis</taxon>
        <taxon>Mucoromycota</taxon>
        <taxon>Mucoromycotina</taxon>
        <taxon>Mucoromycetes</taxon>
        <taxon>Mucorales</taxon>
        <taxon>Lichtheimiaceae</taxon>
        <taxon>Lichtheimia</taxon>
    </lineage>
</organism>
<evidence type="ECO:0000256" key="7">
    <source>
        <dbReference type="ARBA" id="ARBA00070638"/>
    </source>
</evidence>
<dbReference type="PROSITE" id="PS00297">
    <property type="entry name" value="HSP70_1"/>
    <property type="match status" value="1"/>
</dbReference>
<comment type="subcellular location">
    <subcellularLocation>
        <location evidence="1">Mitochondrion matrix</location>
    </subcellularLocation>
</comment>
<dbReference type="InterPro" id="IPR013126">
    <property type="entry name" value="Hsp_70_fam"/>
</dbReference>
<dbReference type="FunFam" id="3.30.420.40:FF:000020">
    <property type="entry name" value="Chaperone protein HscA homolog"/>
    <property type="match status" value="1"/>
</dbReference>
<evidence type="ECO:0000256" key="8">
    <source>
        <dbReference type="RuleBase" id="RU003322"/>
    </source>
</evidence>
<dbReference type="FunFam" id="2.60.34.10:FF:000014">
    <property type="entry name" value="Chaperone protein DnaK HSP70"/>
    <property type="match status" value="1"/>
</dbReference>
<feature type="coiled-coil region" evidence="9">
    <location>
        <begin position="538"/>
        <end position="611"/>
    </location>
</feature>
<keyword evidence="4" id="KW-0809">Transit peptide</keyword>
<protein>
    <recommendedName>
        <fullName evidence="7">Iron-sulfur cluster biogenesis chaperone, mitochondrial</fullName>
    </recommendedName>
</protein>
<dbReference type="HAMAP" id="MF_00332">
    <property type="entry name" value="DnaK"/>
    <property type="match status" value="1"/>
</dbReference>
<dbReference type="PRINTS" id="PR00301">
    <property type="entry name" value="HEATSHOCK70"/>
</dbReference>
<accession>A0A077X166</accession>
<dbReference type="GO" id="GO:0140662">
    <property type="term" value="F:ATP-dependent protein folding chaperone"/>
    <property type="evidence" value="ECO:0007669"/>
    <property type="project" value="InterPro"/>
</dbReference>
<evidence type="ECO:0000256" key="4">
    <source>
        <dbReference type="ARBA" id="ARBA00022946"/>
    </source>
</evidence>
<dbReference type="FunFam" id="3.30.30.30:FF:000003">
    <property type="entry name" value="Heat shock protein 9"/>
    <property type="match status" value="1"/>
</dbReference>
<dbReference type="InterPro" id="IPR012725">
    <property type="entry name" value="Chaperone_DnaK"/>
</dbReference>
<evidence type="ECO:0000256" key="6">
    <source>
        <dbReference type="ARBA" id="ARBA00059314"/>
    </source>
</evidence>
<feature type="region of interest" description="Disordered" evidence="10">
    <location>
        <begin position="643"/>
        <end position="680"/>
    </location>
</feature>
<dbReference type="InterPro" id="IPR029047">
    <property type="entry name" value="HSP70_peptide-bd_sf"/>
</dbReference>
<dbReference type="OrthoDB" id="2401965at2759"/>
<evidence type="ECO:0000256" key="10">
    <source>
        <dbReference type="SAM" id="MobiDB-lite"/>
    </source>
</evidence>
<dbReference type="FunFam" id="3.30.420.40:FF:000004">
    <property type="entry name" value="Molecular chaperone DnaK"/>
    <property type="match status" value="1"/>
</dbReference>
<evidence type="ECO:0000313" key="11">
    <source>
        <dbReference type="EMBL" id="CDS12797.1"/>
    </source>
</evidence>
<feature type="compositionally biased region" description="Basic and acidic residues" evidence="10">
    <location>
        <begin position="668"/>
        <end position="680"/>
    </location>
</feature>
<dbReference type="Gene3D" id="2.60.34.10">
    <property type="entry name" value="Substrate Binding Domain Of DNAk, Chain A, domain 1"/>
    <property type="match status" value="1"/>
</dbReference>
<dbReference type="InterPro" id="IPR018181">
    <property type="entry name" value="Heat_shock_70_CS"/>
</dbReference>
<evidence type="ECO:0000256" key="5">
    <source>
        <dbReference type="ARBA" id="ARBA00023128"/>
    </source>
</evidence>
<evidence type="ECO:0000256" key="3">
    <source>
        <dbReference type="ARBA" id="ARBA00022840"/>
    </source>
</evidence>
<dbReference type="PANTHER" id="PTHR19375">
    <property type="entry name" value="HEAT SHOCK PROTEIN 70KDA"/>
    <property type="match status" value="1"/>
</dbReference>
<comment type="similarity">
    <text evidence="8">Belongs to the heat shock protein 70 family.</text>
</comment>
<evidence type="ECO:0000256" key="1">
    <source>
        <dbReference type="ARBA" id="ARBA00004305"/>
    </source>
</evidence>
<dbReference type="Gene3D" id="3.90.640.10">
    <property type="entry name" value="Actin, Chain A, domain 4"/>
    <property type="match status" value="1"/>
</dbReference>
<evidence type="ECO:0000256" key="2">
    <source>
        <dbReference type="ARBA" id="ARBA00022741"/>
    </source>
</evidence>
<dbReference type="Pfam" id="PF00012">
    <property type="entry name" value="HSP70"/>
    <property type="match status" value="1"/>
</dbReference>
<dbReference type="EMBL" id="LK023368">
    <property type="protein sequence ID" value="CDS12797.1"/>
    <property type="molecule type" value="Genomic_DNA"/>
</dbReference>
<reference evidence="11" key="1">
    <citation type="journal article" date="2014" name="Genome Announc.">
        <title>De novo whole-genome sequence and genome annotation of Lichtheimia ramosa.</title>
        <authorList>
            <person name="Linde J."/>
            <person name="Schwartze V."/>
            <person name="Binder U."/>
            <person name="Lass-Florl C."/>
            <person name="Voigt K."/>
            <person name="Horn F."/>
        </authorList>
    </citation>
    <scope>NUCLEOTIDE SEQUENCE</scope>
    <source>
        <strain evidence="11">JMRC FSU:6197</strain>
    </source>
</reference>
<sequence length="680" mass="73361">MYRLANRKIASKGLPLWNKSTGMPIRAASQKVQGQVIGIDLGTTNSCVSVMEGKTPRVIENSEGGRTTPSVVAFTKDGERLVGLPAKRQAVVNPENTLFATKRLIGRRFTDEEVQRDIKAVPYKIVAHSNGDAWVEAHGQKYSPSQIGAFVVGKMKETAENYLGKKVQNGVVTVPAYFNDSQRQATKDAGTIAGLNVLRVINEPTAAALAYGLDRDKVGDKAVAVFDLGGGTFDISILEIQSGVFEVKSTNGDTHLGGEDFDITLVRWMIDEFKKESGIDLGADRMAVQRIREAAEKAKIELSSTVQTEINLPFITADASGPKHINYKLTRSKFESLVKPLVDRTVDPCKKALRDAGTQPSEIGEVILVGGMSRMPKVQETVKSIFGRDPTKSVNPDEAVAIGAAIQGGVLAGSVTDLLLLDVTPLSLGIETLGGVFTRLINRNTTIPTKKSQIFSTAADGQNAVDIKVYQGERELVRDNKLLGNFQLTGIPPAPRGVPQIEVQFDIDADGIVNVGAKDKATGKDQSMTIAASSGLSEEEIENMVKQAEMNAEQDRQRRETIEMANRADSVVGDTEKALNDFKDQLDSAEADKLRNQLQTLREEAAKAQSGDATVNPDELKSKIDELQQSSLKLFEMVYKQRAAQGDSGSGDSGSTGGSGSTGNTTEGEFRDVNDDKDKK</sequence>
<dbReference type="SUPFAM" id="SSF53067">
    <property type="entry name" value="Actin-like ATPase domain"/>
    <property type="match status" value="2"/>
</dbReference>
<proteinExistence type="inferred from homology"/>
<dbReference type="FunFam" id="3.90.640.10:FF:000003">
    <property type="entry name" value="Molecular chaperone DnaK"/>
    <property type="match status" value="1"/>
</dbReference>
<dbReference type="InterPro" id="IPR029048">
    <property type="entry name" value="HSP70_C_sf"/>
</dbReference>
<dbReference type="PROSITE" id="PS01036">
    <property type="entry name" value="HSP70_3"/>
    <property type="match status" value="1"/>
</dbReference>
<dbReference type="FunFam" id="1.20.1270.10:FF:000007">
    <property type="entry name" value="Heat shock protein, mitochondrial"/>
    <property type="match status" value="1"/>
</dbReference>
<dbReference type="PROSITE" id="PS00329">
    <property type="entry name" value="HSP70_2"/>
    <property type="match status" value="1"/>
</dbReference>
<dbReference type="Gene3D" id="3.30.420.40">
    <property type="match status" value="2"/>
</dbReference>
<evidence type="ECO:0000256" key="9">
    <source>
        <dbReference type="SAM" id="Coils"/>
    </source>
</evidence>
<keyword evidence="3 8" id="KW-0067">ATP-binding</keyword>
<dbReference type="AlphaFoldDB" id="A0A077X166"/>
<dbReference type="NCBIfam" id="TIGR02350">
    <property type="entry name" value="prok_dnaK"/>
    <property type="match status" value="1"/>
</dbReference>
<dbReference type="InterPro" id="IPR043129">
    <property type="entry name" value="ATPase_NBD"/>
</dbReference>
<dbReference type="GO" id="GO:0005759">
    <property type="term" value="C:mitochondrial matrix"/>
    <property type="evidence" value="ECO:0007669"/>
    <property type="project" value="UniProtKB-SubCell"/>
</dbReference>
<dbReference type="SUPFAM" id="SSF100934">
    <property type="entry name" value="Heat shock protein 70kD (HSP70), C-terminal subdomain"/>
    <property type="match status" value="1"/>
</dbReference>
<dbReference type="Gene3D" id="1.20.1270.10">
    <property type="match status" value="1"/>
</dbReference>
<dbReference type="GO" id="GO:0051082">
    <property type="term" value="F:unfolded protein binding"/>
    <property type="evidence" value="ECO:0007669"/>
    <property type="project" value="InterPro"/>
</dbReference>
<gene>
    <name evidence="11" type="ORF">LRAMOSA04981</name>
</gene>
<dbReference type="SUPFAM" id="SSF100920">
    <property type="entry name" value="Heat shock protein 70kD (HSP70), peptide-binding domain"/>
    <property type="match status" value="1"/>
</dbReference>
<keyword evidence="5" id="KW-0496">Mitochondrion</keyword>
<dbReference type="GO" id="GO:0005524">
    <property type="term" value="F:ATP binding"/>
    <property type="evidence" value="ECO:0007669"/>
    <property type="project" value="UniProtKB-KW"/>
</dbReference>
<dbReference type="CDD" id="cd11733">
    <property type="entry name" value="ASKHA_NBD_HSP70_HSPA9"/>
    <property type="match status" value="1"/>
</dbReference>
<dbReference type="NCBIfam" id="NF001413">
    <property type="entry name" value="PRK00290.1"/>
    <property type="match status" value="1"/>
</dbReference>
<keyword evidence="2 8" id="KW-0547">Nucleotide-binding</keyword>
<name>A0A077X166_9FUNG</name>
<feature type="compositionally biased region" description="Gly residues" evidence="10">
    <location>
        <begin position="648"/>
        <end position="661"/>
    </location>
</feature>
<keyword evidence="9" id="KW-0175">Coiled coil</keyword>